<keyword evidence="9" id="KW-0573">Peptidoglycan synthesis</keyword>
<dbReference type="KEGG" id="hor:Hore_09080"/>
<keyword evidence="24" id="KW-1185">Reference proteome</keyword>
<dbReference type="AlphaFoldDB" id="B8CWJ5"/>
<feature type="transmembrane region" description="Helical" evidence="22">
    <location>
        <begin position="49"/>
        <end position="69"/>
    </location>
</feature>
<feature type="transmembrane region" description="Helical" evidence="22">
    <location>
        <begin position="163"/>
        <end position="180"/>
    </location>
</feature>
<feature type="transmembrane region" description="Helical" evidence="22">
    <location>
        <begin position="263"/>
        <end position="289"/>
    </location>
</feature>
<dbReference type="InterPro" id="IPR011923">
    <property type="entry name" value="RodA/MrdB"/>
</dbReference>
<keyword evidence="5" id="KW-0328">Glycosyltransferase</keyword>
<keyword evidence="11 22" id="KW-0472">Membrane</keyword>
<keyword evidence="12" id="KW-0131">Cell cycle</keyword>
<dbReference type="eggNOG" id="COG0772">
    <property type="taxonomic scope" value="Bacteria"/>
</dbReference>
<comment type="similarity">
    <text evidence="16">Belongs to the SEDS family. FtsW subfamily.</text>
</comment>
<protein>
    <recommendedName>
        <fullName evidence="17">Probable peptidoglycan glycosyltransferase FtsW</fullName>
        <ecNumber evidence="19">2.4.99.28</ecNumber>
    </recommendedName>
    <alternativeName>
        <fullName evidence="18">Cell division protein FtsW</fullName>
    </alternativeName>
    <alternativeName>
        <fullName evidence="15">Cell wall polymerase</fullName>
    </alternativeName>
    <alternativeName>
        <fullName evidence="14">Peptidoglycan polymerase</fullName>
    </alternativeName>
</protein>
<dbReference type="GO" id="GO:0071555">
    <property type="term" value="P:cell wall organization"/>
    <property type="evidence" value="ECO:0007669"/>
    <property type="project" value="UniProtKB-KW"/>
</dbReference>
<evidence type="ECO:0000256" key="21">
    <source>
        <dbReference type="ARBA" id="ARBA00049966"/>
    </source>
</evidence>
<keyword evidence="13" id="KW-0961">Cell wall biogenesis/degradation</keyword>
<evidence type="ECO:0000256" key="3">
    <source>
        <dbReference type="ARBA" id="ARBA00022475"/>
    </source>
</evidence>
<evidence type="ECO:0000256" key="1">
    <source>
        <dbReference type="ARBA" id="ARBA00004651"/>
    </source>
</evidence>
<dbReference type="NCBIfam" id="TIGR02615">
    <property type="entry name" value="spoVE"/>
    <property type="match status" value="1"/>
</dbReference>
<evidence type="ECO:0000256" key="8">
    <source>
        <dbReference type="ARBA" id="ARBA00022960"/>
    </source>
</evidence>
<keyword evidence="7 22" id="KW-0812">Transmembrane</keyword>
<comment type="pathway">
    <text evidence="2">Cell wall biogenesis; peptidoglycan biosynthesis.</text>
</comment>
<dbReference type="GO" id="GO:0015648">
    <property type="term" value="F:lipid-linked peptidoglycan transporter activity"/>
    <property type="evidence" value="ECO:0007669"/>
    <property type="project" value="TreeGrafter"/>
</dbReference>
<feature type="transmembrane region" description="Helical" evidence="22">
    <location>
        <begin position="301"/>
        <end position="326"/>
    </location>
</feature>
<dbReference type="PANTHER" id="PTHR30474">
    <property type="entry name" value="CELL CYCLE PROTEIN"/>
    <property type="match status" value="1"/>
</dbReference>
<keyword evidence="4" id="KW-0132">Cell division</keyword>
<dbReference type="GO" id="GO:0051301">
    <property type="term" value="P:cell division"/>
    <property type="evidence" value="ECO:0007669"/>
    <property type="project" value="UniProtKB-KW"/>
</dbReference>
<evidence type="ECO:0000256" key="9">
    <source>
        <dbReference type="ARBA" id="ARBA00022984"/>
    </source>
</evidence>
<comment type="function">
    <text evidence="21">Peptidoglycan polymerase that is essential for cell division.</text>
</comment>
<evidence type="ECO:0000256" key="18">
    <source>
        <dbReference type="ARBA" id="ARBA00041418"/>
    </source>
</evidence>
<dbReference type="RefSeq" id="WP_012635851.1">
    <property type="nucleotide sequence ID" value="NC_011899.1"/>
</dbReference>
<feature type="transmembrane region" description="Helical" evidence="22">
    <location>
        <begin position="76"/>
        <end position="94"/>
    </location>
</feature>
<name>B8CWJ5_HALOH</name>
<dbReference type="NCBIfam" id="TIGR02210">
    <property type="entry name" value="rodA_shape"/>
    <property type="match status" value="1"/>
</dbReference>
<gene>
    <name evidence="23" type="ordered locus">Hore_09080</name>
</gene>
<dbReference type="InterPro" id="IPR001182">
    <property type="entry name" value="FtsW/RodA"/>
</dbReference>
<evidence type="ECO:0000256" key="22">
    <source>
        <dbReference type="SAM" id="Phobius"/>
    </source>
</evidence>
<dbReference type="STRING" id="373903.Hore_09080"/>
<dbReference type="GO" id="GO:0005886">
    <property type="term" value="C:plasma membrane"/>
    <property type="evidence" value="ECO:0007669"/>
    <property type="project" value="UniProtKB-SubCell"/>
</dbReference>
<feature type="transmembrane region" description="Helical" evidence="22">
    <location>
        <begin position="9"/>
        <end position="29"/>
    </location>
</feature>
<keyword evidence="8" id="KW-0133">Cell shape</keyword>
<dbReference type="EC" id="2.4.99.28" evidence="19"/>
<dbReference type="Proteomes" id="UP000000719">
    <property type="component" value="Chromosome"/>
</dbReference>
<evidence type="ECO:0000256" key="16">
    <source>
        <dbReference type="ARBA" id="ARBA00038053"/>
    </source>
</evidence>
<organism evidence="23 24">
    <name type="scientific">Halothermothrix orenii (strain H 168 / OCM 544 / DSM 9562)</name>
    <dbReference type="NCBI Taxonomy" id="373903"/>
    <lineage>
        <taxon>Bacteria</taxon>
        <taxon>Bacillati</taxon>
        <taxon>Bacillota</taxon>
        <taxon>Clostridia</taxon>
        <taxon>Halanaerobiales</taxon>
        <taxon>Halothermotrichaceae</taxon>
        <taxon>Halothermothrix</taxon>
    </lineage>
</organism>
<evidence type="ECO:0000256" key="7">
    <source>
        <dbReference type="ARBA" id="ARBA00022692"/>
    </source>
</evidence>
<evidence type="ECO:0000256" key="10">
    <source>
        <dbReference type="ARBA" id="ARBA00022989"/>
    </source>
</evidence>
<evidence type="ECO:0000256" key="5">
    <source>
        <dbReference type="ARBA" id="ARBA00022676"/>
    </source>
</evidence>
<dbReference type="InterPro" id="IPR013437">
    <property type="entry name" value="FtsW"/>
</dbReference>
<evidence type="ECO:0000256" key="20">
    <source>
        <dbReference type="ARBA" id="ARBA00049902"/>
    </source>
</evidence>
<evidence type="ECO:0000256" key="4">
    <source>
        <dbReference type="ARBA" id="ARBA00022618"/>
    </source>
</evidence>
<evidence type="ECO:0000313" key="23">
    <source>
        <dbReference type="EMBL" id="ACL69664.1"/>
    </source>
</evidence>
<comment type="subcellular location">
    <subcellularLocation>
        <location evidence="1">Cell membrane</location>
        <topology evidence="1">Multi-pass membrane protein</topology>
    </subcellularLocation>
</comment>
<dbReference type="GO" id="GO:0032153">
    <property type="term" value="C:cell division site"/>
    <property type="evidence" value="ECO:0007669"/>
    <property type="project" value="TreeGrafter"/>
</dbReference>
<reference evidence="23 24" key="1">
    <citation type="journal article" date="2009" name="PLoS ONE">
        <title>Genome analysis of the anaerobic thermohalophilic bacterium Halothermothrix orenii.</title>
        <authorList>
            <person name="Mavromatis K."/>
            <person name="Ivanova N."/>
            <person name="Anderson I."/>
            <person name="Lykidis A."/>
            <person name="Hooper S.D."/>
            <person name="Sun H."/>
            <person name="Kunin V."/>
            <person name="Lapidus A."/>
            <person name="Hugenholtz P."/>
            <person name="Patel B."/>
            <person name="Kyrpides N.C."/>
        </authorList>
    </citation>
    <scope>NUCLEOTIDE SEQUENCE [LARGE SCALE GENOMIC DNA]</scope>
    <source>
        <strain evidence="24">H 168 / OCM 544 / DSM 9562</strain>
    </source>
</reference>
<dbReference type="GO" id="GO:0008360">
    <property type="term" value="P:regulation of cell shape"/>
    <property type="evidence" value="ECO:0007669"/>
    <property type="project" value="UniProtKB-KW"/>
</dbReference>
<feature type="transmembrane region" description="Helical" evidence="22">
    <location>
        <begin position="187"/>
        <end position="204"/>
    </location>
</feature>
<comment type="catalytic activity">
    <reaction evidence="20">
        <text>[GlcNAc-(1-&gt;4)-Mur2Ac(oyl-L-Ala-gamma-D-Glu-L-Lys-D-Ala-D-Ala)](n)-di-trans,octa-cis-undecaprenyl diphosphate + beta-D-GlcNAc-(1-&gt;4)-Mur2Ac(oyl-L-Ala-gamma-D-Glu-L-Lys-D-Ala-D-Ala)-di-trans,octa-cis-undecaprenyl diphosphate = [GlcNAc-(1-&gt;4)-Mur2Ac(oyl-L-Ala-gamma-D-Glu-L-Lys-D-Ala-D-Ala)](n+1)-di-trans,octa-cis-undecaprenyl diphosphate + di-trans,octa-cis-undecaprenyl diphosphate + H(+)</text>
        <dbReference type="Rhea" id="RHEA:23708"/>
        <dbReference type="Rhea" id="RHEA-COMP:9602"/>
        <dbReference type="Rhea" id="RHEA-COMP:9603"/>
        <dbReference type="ChEBI" id="CHEBI:15378"/>
        <dbReference type="ChEBI" id="CHEBI:58405"/>
        <dbReference type="ChEBI" id="CHEBI:60033"/>
        <dbReference type="ChEBI" id="CHEBI:78435"/>
        <dbReference type="EC" id="2.4.99.28"/>
    </reaction>
</comment>
<evidence type="ECO:0000256" key="14">
    <source>
        <dbReference type="ARBA" id="ARBA00032370"/>
    </source>
</evidence>
<evidence type="ECO:0000256" key="12">
    <source>
        <dbReference type="ARBA" id="ARBA00023306"/>
    </source>
</evidence>
<dbReference type="GO" id="GO:0009252">
    <property type="term" value="P:peptidoglycan biosynthetic process"/>
    <property type="evidence" value="ECO:0007669"/>
    <property type="project" value="UniProtKB-KW"/>
</dbReference>
<dbReference type="Pfam" id="PF01098">
    <property type="entry name" value="FTSW_RODA_SPOVE"/>
    <property type="match status" value="1"/>
</dbReference>
<keyword evidence="6" id="KW-0808">Transferase</keyword>
<proteinExistence type="inferred from homology"/>
<keyword evidence="3" id="KW-1003">Cell membrane</keyword>
<evidence type="ECO:0000256" key="19">
    <source>
        <dbReference type="ARBA" id="ARBA00044770"/>
    </source>
</evidence>
<evidence type="ECO:0000256" key="6">
    <source>
        <dbReference type="ARBA" id="ARBA00022679"/>
    </source>
</evidence>
<evidence type="ECO:0000313" key="24">
    <source>
        <dbReference type="Proteomes" id="UP000000719"/>
    </source>
</evidence>
<accession>B8CWJ5</accession>
<dbReference type="NCBIfam" id="TIGR02614">
    <property type="entry name" value="ftsW"/>
    <property type="match status" value="1"/>
</dbReference>
<sequence>MEDQKTPDLVLFFVVVTLLVIGLIMILSASSIRSLKLYGDSYYLFKHQLIWAIIGIIAMIFFMNVDYHIYLKYGKLIILITIIGLFLVLIPGVGRVAGGARRWIDLGPIGIQPSELAKLAIIIYFAQYVTTKPDRISSFKRGIVPPLIILGLVFGLILKEPDLGTAVTVAGIFFVMLFASGSRLSHLFLLITASIPLIIFFILSEDYRRKRLFAFLDPWADPLDTGYHIIQSLLALGSGGIFGIGLGKSRQKFLYLPEPGTDFIFAVLGEEMGLIGTMLVLFLFFMFAWRGLKIALSAPDTFGTMMAVGLTFMVIIQAFINIGVVTASMPVTGITLPFISYGGTSLVIMLSGVGILLNISRHILE</sequence>
<keyword evidence="10 22" id="KW-1133">Transmembrane helix</keyword>
<evidence type="ECO:0000256" key="17">
    <source>
        <dbReference type="ARBA" id="ARBA00041185"/>
    </source>
</evidence>
<evidence type="ECO:0000256" key="13">
    <source>
        <dbReference type="ARBA" id="ARBA00023316"/>
    </source>
</evidence>
<feature type="transmembrane region" description="Helical" evidence="22">
    <location>
        <begin position="138"/>
        <end position="157"/>
    </location>
</feature>
<dbReference type="OrthoDB" id="9812661at2"/>
<evidence type="ECO:0000256" key="15">
    <source>
        <dbReference type="ARBA" id="ARBA00033270"/>
    </source>
</evidence>
<dbReference type="EMBL" id="CP001098">
    <property type="protein sequence ID" value="ACL69664.1"/>
    <property type="molecule type" value="Genomic_DNA"/>
</dbReference>
<dbReference type="PANTHER" id="PTHR30474:SF2">
    <property type="entry name" value="PEPTIDOGLYCAN GLYCOSYLTRANSFERASE FTSW-RELATED"/>
    <property type="match status" value="1"/>
</dbReference>
<dbReference type="InterPro" id="IPR013438">
    <property type="entry name" value="SpoVE"/>
</dbReference>
<feature type="transmembrane region" description="Helical" evidence="22">
    <location>
        <begin position="338"/>
        <end position="359"/>
    </location>
</feature>
<evidence type="ECO:0000256" key="11">
    <source>
        <dbReference type="ARBA" id="ARBA00023136"/>
    </source>
</evidence>
<dbReference type="GO" id="GO:0008955">
    <property type="term" value="F:peptidoglycan glycosyltransferase activity"/>
    <property type="evidence" value="ECO:0007669"/>
    <property type="project" value="UniProtKB-EC"/>
</dbReference>
<evidence type="ECO:0000256" key="2">
    <source>
        <dbReference type="ARBA" id="ARBA00004752"/>
    </source>
</evidence>
<dbReference type="HOGENOM" id="CLU_029243_0_1_9"/>